<evidence type="ECO:0000256" key="1">
    <source>
        <dbReference type="SAM" id="Phobius"/>
    </source>
</evidence>
<name>A0A561PXQ8_9BACT</name>
<keyword evidence="2" id="KW-0808">Transferase</keyword>
<feature type="transmembrane region" description="Helical" evidence="1">
    <location>
        <begin position="141"/>
        <end position="163"/>
    </location>
</feature>
<dbReference type="GO" id="GO:0016746">
    <property type="term" value="F:acyltransferase activity"/>
    <property type="evidence" value="ECO:0007669"/>
    <property type="project" value="UniProtKB-KW"/>
</dbReference>
<keyword evidence="2" id="KW-0012">Acyltransferase</keyword>
<dbReference type="PANTHER" id="PTHR31061:SF24">
    <property type="entry name" value="LD22376P"/>
    <property type="match status" value="1"/>
</dbReference>
<reference evidence="2 3" key="1">
    <citation type="submission" date="2019-06" db="EMBL/GenBank/DDBJ databases">
        <title>Sorghum-associated microbial communities from plants grown in Nebraska, USA.</title>
        <authorList>
            <person name="Schachtman D."/>
        </authorList>
    </citation>
    <scope>NUCLEOTIDE SEQUENCE [LARGE SCALE GENOMIC DNA]</scope>
    <source>
        <strain evidence="2 3">1209</strain>
    </source>
</reference>
<feature type="transmembrane region" description="Helical" evidence="1">
    <location>
        <begin position="257"/>
        <end position="274"/>
    </location>
</feature>
<feature type="transmembrane region" description="Helical" evidence="1">
    <location>
        <begin position="225"/>
        <end position="245"/>
    </location>
</feature>
<dbReference type="Proteomes" id="UP000320811">
    <property type="component" value="Unassembled WGS sequence"/>
</dbReference>
<feature type="transmembrane region" description="Helical" evidence="1">
    <location>
        <begin position="170"/>
        <end position="189"/>
    </location>
</feature>
<keyword evidence="3" id="KW-1185">Reference proteome</keyword>
<keyword evidence="1" id="KW-0472">Membrane</keyword>
<keyword evidence="1" id="KW-0812">Transmembrane</keyword>
<feature type="transmembrane region" description="Helical" evidence="1">
    <location>
        <begin position="286"/>
        <end position="306"/>
    </location>
</feature>
<organism evidence="2 3">
    <name type="scientific">Chitinophaga polysaccharea</name>
    <dbReference type="NCBI Taxonomy" id="1293035"/>
    <lineage>
        <taxon>Bacteria</taxon>
        <taxon>Pseudomonadati</taxon>
        <taxon>Bacteroidota</taxon>
        <taxon>Chitinophagia</taxon>
        <taxon>Chitinophagales</taxon>
        <taxon>Chitinophagaceae</taxon>
        <taxon>Chitinophaga</taxon>
    </lineage>
</organism>
<dbReference type="PANTHER" id="PTHR31061">
    <property type="entry name" value="LD22376P"/>
    <property type="match status" value="1"/>
</dbReference>
<protein>
    <submittedName>
        <fullName evidence="2">Putative acyltransferase</fullName>
    </submittedName>
</protein>
<feature type="transmembrane region" description="Helical" evidence="1">
    <location>
        <begin position="81"/>
        <end position="99"/>
    </location>
</feature>
<comment type="caution">
    <text evidence="2">The sequence shown here is derived from an EMBL/GenBank/DDBJ whole genome shotgun (WGS) entry which is preliminary data.</text>
</comment>
<dbReference type="RefSeq" id="WP_145667371.1">
    <property type="nucleotide sequence ID" value="NZ_VIWO01000002.1"/>
</dbReference>
<proteinExistence type="predicted"/>
<accession>A0A561PXQ8</accession>
<evidence type="ECO:0000313" key="2">
    <source>
        <dbReference type="EMBL" id="TWF42868.1"/>
    </source>
</evidence>
<dbReference type="EMBL" id="VIWO01000002">
    <property type="protein sequence ID" value="TWF42868.1"/>
    <property type="molecule type" value="Genomic_DNA"/>
</dbReference>
<keyword evidence="1" id="KW-1133">Transmembrane helix</keyword>
<feature type="transmembrane region" description="Helical" evidence="1">
    <location>
        <begin position="357"/>
        <end position="379"/>
    </location>
</feature>
<dbReference type="OrthoDB" id="9788724at2"/>
<dbReference type="AlphaFoldDB" id="A0A561PXQ8"/>
<feature type="transmembrane region" description="Helical" evidence="1">
    <location>
        <begin position="318"/>
        <end position="337"/>
    </location>
</feature>
<gene>
    <name evidence="2" type="ORF">FHW36_102629</name>
</gene>
<evidence type="ECO:0000313" key="3">
    <source>
        <dbReference type="Proteomes" id="UP000320811"/>
    </source>
</evidence>
<feature type="transmembrane region" description="Helical" evidence="1">
    <location>
        <begin position="33"/>
        <end position="52"/>
    </location>
</feature>
<sequence>MSTLTTSPIQAGEVSVPAAGDNEKKGRLYSLDALRGFDMFWIMGGAGIFHALEKATGAPFWHTISEQLEHPDWNGFHFYDLIFPLFLFMAGVSTPYSVGRELEKGKSRSQLLWRVVKRGLTLVLLGIIYNNGLQLHPISEIRFCSVLGRIGLAYMFANIIYLYTKERGQMIWFVAIPIAYWLLLKFTAAPGFPPGDLTMQGNFASYLDRCIVPGKLYLGIHDPEGVASTFPAISTALLGILTGNLLRNNHTTPLRKVALMSITGVVFLVLAQLWNLDFPINKNLWTSSFVLQVGGISLLLLALFYYVIDIAGYKKWAFFFRVIGMNSILIYISGHFVDWNYSNNALFKWLGQLVGEPYGAVALALSFVFVKWLFLYFMYKKKVFLKV</sequence>